<comment type="caution">
    <text evidence="4">The sequence shown here is derived from an EMBL/GenBank/DDBJ whole genome shotgun (WGS) entry which is preliminary data.</text>
</comment>
<dbReference type="InterPro" id="IPR028082">
    <property type="entry name" value="Peripla_BP_I"/>
</dbReference>
<protein>
    <submittedName>
        <fullName evidence="4">ABC transporter substrate-binding protein</fullName>
    </submittedName>
</protein>
<evidence type="ECO:0000313" key="5">
    <source>
        <dbReference type="Proteomes" id="UP000322634"/>
    </source>
</evidence>
<evidence type="ECO:0000256" key="1">
    <source>
        <dbReference type="ARBA" id="ARBA00010062"/>
    </source>
</evidence>
<gene>
    <name evidence="4" type="ORF">FXF65_02550</name>
</gene>
<organism evidence="4 5">
    <name type="scientific">Actinomadura syzygii</name>
    <dbReference type="NCBI Taxonomy" id="1427538"/>
    <lineage>
        <taxon>Bacteria</taxon>
        <taxon>Bacillati</taxon>
        <taxon>Actinomycetota</taxon>
        <taxon>Actinomycetes</taxon>
        <taxon>Streptosporangiales</taxon>
        <taxon>Thermomonosporaceae</taxon>
        <taxon>Actinomadura</taxon>
    </lineage>
</organism>
<dbReference type="OrthoDB" id="7337537at2"/>
<dbReference type="PANTHER" id="PTHR30483:SF6">
    <property type="entry name" value="PERIPLASMIC BINDING PROTEIN OF ABC TRANSPORTER FOR NATURAL AMINO ACIDS"/>
    <property type="match status" value="1"/>
</dbReference>
<proteinExistence type="inferred from homology"/>
<dbReference type="InterPro" id="IPR051010">
    <property type="entry name" value="BCAA_transport"/>
</dbReference>
<name>A0A5D0ULE2_9ACTN</name>
<dbReference type="Gene3D" id="3.40.50.2300">
    <property type="match status" value="2"/>
</dbReference>
<dbReference type="PANTHER" id="PTHR30483">
    <property type="entry name" value="LEUCINE-SPECIFIC-BINDING PROTEIN"/>
    <property type="match status" value="1"/>
</dbReference>
<reference evidence="4 5" key="1">
    <citation type="submission" date="2019-08" db="EMBL/GenBank/DDBJ databases">
        <title>Actinomadura sp. nov. CYP1-5 isolated from mountain soil.</title>
        <authorList>
            <person name="Songsumanus A."/>
            <person name="Kuncharoen N."/>
            <person name="Kudo T."/>
            <person name="Yuki M."/>
            <person name="Igarashi Y."/>
            <person name="Tanasupawat S."/>
        </authorList>
    </citation>
    <scope>NUCLEOTIDE SEQUENCE [LARGE SCALE GENOMIC DNA]</scope>
    <source>
        <strain evidence="4 5">GKU157</strain>
    </source>
</reference>
<dbReference type="SUPFAM" id="SSF53822">
    <property type="entry name" value="Periplasmic binding protein-like I"/>
    <property type="match status" value="1"/>
</dbReference>
<evidence type="ECO:0000313" key="4">
    <source>
        <dbReference type="EMBL" id="TYC18650.1"/>
    </source>
</evidence>
<dbReference type="Proteomes" id="UP000322634">
    <property type="component" value="Unassembled WGS sequence"/>
</dbReference>
<dbReference type="RefSeq" id="WP_148348024.1">
    <property type="nucleotide sequence ID" value="NZ_JBHSBF010000019.1"/>
</dbReference>
<dbReference type="AlphaFoldDB" id="A0A5D0ULE2"/>
<evidence type="ECO:0000259" key="3">
    <source>
        <dbReference type="Pfam" id="PF13458"/>
    </source>
</evidence>
<feature type="domain" description="Leucine-binding protein" evidence="3">
    <location>
        <begin position="61"/>
        <end position="386"/>
    </location>
</feature>
<dbReference type="InterPro" id="IPR028081">
    <property type="entry name" value="Leu-bd"/>
</dbReference>
<keyword evidence="2" id="KW-0732">Signal</keyword>
<evidence type="ECO:0000256" key="2">
    <source>
        <dbReference type="ARBA" id="ARBA00022729"/>
    </source>
</evidence>
<dbReference type="EMBL" id="VSFF01000001">
    <property type="protein sequence ID" value="TYC18650.1"/>
    <property type="molecule type" value="Genomic_DNA"/>
</dbReference>
<keyword evidence="5" id="KW-1185">Reference proteome</keyword>
<comment type="similarity">
    <text evidence="1">Belongs to the leucine-binding protein family.</text>
</comment>
<sequence>MAFKSKAFTSSGSASRPFASTAFARRGRAGKALVVVAAAVPVLVASACASGSGSVKTDDDTIVIGMDQDLSGGAAAYASIVGKTIKDAVAQVNDGGGVGGKKLKLVVKSDDNDATKAPTVVRQLLSQGAQAVIMNSGGQSVLQVQALLKQQKVPAIAPVNITPGIGDGPNSAYTYSLANPTSDFGKVYAEAFKKAGFKRLALFKDDSASIAGMEKALMTPIKDAGIEVVATETAPVDANDVTAQVTRIKRAKPDAMLVAALGGQMEVLVHNTAHQLIPDADRFSLASIGNQPDLWGQAKPGALDKLVFVGSITDENDKTAELQKFLSGKRGGTVGVTAYDAQAYDAIGMLVKAIEKAGSKLDGESINKGLEQVAAYPSSFGQKGYTLSFKPGKHSGTDGLCGLILMQFENSKPGRQWPTYQPACG</sequence>
<dbReference type="Pfam" id="PF13458">
    <property type="entry name" value="Peripla_BP_6"/>
    <property type="match status" value="1"/>
</dbReference>
<accession>A0A5D0ULE2</accession>